<dbReference type="PROSITE" id="PS52038">
    <property type="entry name" value="TOPO_IB_2"/>
    <property type="match status" value="1"/>
</dbReference>
<feature type="domain" description="DNA topoisomerase IB N-terminal" evidence="9">
    <location>
        <begin position="48"/>
        <end position="94"/>
    </location>
</feature>
<evidence type="ECO:0000256" key="3">
    <source>
        <dbReference type="ARBA" id="ARBA00012891"/>
    </source>
</evidence>
<keyword evidence="5" id="KW-0238">DNA-binding</keyword>
<reference evidence="10 11" key="1">
    <citation type="submission" date="2024-09" db="EMBL/GenBank/DDBJ databases">
        <authorList>
            <person name="Sun Q."/>
            <person name="Mori K."/>
        </authorList>
    </citation>
    <scope>NUCLEOTIDE SEQUENCE [LARGE SCALE GENOMIC DNA]</scope>
    <source>
        <strain evidence="10 11">TBRC 2205</strain>
    </source>
</reference>
<dbReference type="InterPro" id="IPR013500">
    <property type="entry name" value="TopoI_cat_euk"/>
</dbReference>
<evidence type="ECO:0000256" key="7">
    <source>
        <dbReference type="SAM" id="MobiDB-lite"/>
    </source>
</evidence>
<sequence>MPQRVESAGGKAVRSAGAAVRTAAPAGRLRRSDPSRPGYGRRRRGRSFSYLDIDGRPLGTDEVLRIKALVIPPAWTDVWICPHPNGHIQATGIDAAGRKQYLYHRRWREKRDEAKFDHVLEVGRHLPGLRKRVAEDLGERGLCRSRVLAAIARLLDMGMFRVGSDEYAAGEEPTFGLATLRPEHARRRGDCVVLEFPAKGGIEQVRQIGAPEVCSVLVDLRRRRRGAERLFAYWTGRDWRDVRADDVNGYLRESSGTEMTAKDFRTWHATVLAARRLAAAGPSRAETARRRAVAGVMREVSELLGNTPTVARASYVDPRILDLYADGKLLRMPTEAPAGEVESAVLELLSD</sequence>
<evidence type="ECO:0000313" key="11">
    <source>
        <dbReference type="Proteomes" id="UP001589894"/>
    </source>
</evidence>
<dbReference type="InterPro" id="IPR014711">
    <property type="entry name" value="TopoI_cat_a-hlx-sub_euk"/>
</dbReference>
<keyword evidence="6" id="KW-0413">Isomerase</keyword>
<evidence type="ECO:0000256" key="2">
    <source>
        <dbReference type="ARBA" id="ARBA00006645"/>
    </source>
</evidence>
<evidence type="ECO:0000259" key="8">
    <source>
        <dbReference type="Pfam" id="PF01028"/>
    </source>
</evidence>
<proteinExistence type="inferred from homology"/>
<organism evidence="10 11">
    <name type="scientific">Plantactinospora siamensis</name>
    <dbReference type="NCBI Taxonomy" id="555372"/>
    <lineage>
        <taxon>Bacteria</taxon>
        <taxon>Bacillati</taxon>
        <taxon>Actinomycetota</taxon>
        <taxon>Actinomycetes</taxon>
        <taxon>Micromonosporales</taxon>
        <taxon>Micromonosporaceae</taxon>
        <taxon>Plantactinospora</taxon>
    </lineage>
</organism>
<evidence type="ECO:0000256" key="6">
    <source>
        <dbReference type="ARBA" id="ARBA00023235"/>
    </source>
</evidence>
<dbReference type="SUPFAM" id="SSF55869">
    <property type="entry name" value="DNA topoisomerase I domain"/>
    <property type="match status" value="1"/>
</dbReference>
<dbReference type="InterPro" id="IPR001631">
    <property type="entry name" value="TopoI"/>
</dbReference>
<comment type="catalytic activity">
    <reaction evidence="1">
        <text>ATP-independent breakage of single-stranded DNA, followed by passage and rejoining.</text>
        <dbReference type="EC" id="5.6.2.1"/>
    </reaction>
</comment>
<evidence type="ECO:0000259" key="9">
    <source>
        <dbReference type="Pfam" id="PF21338"/>
    </source>
</evidence>
<dbReference type="InterPro" id="IPR035447">
    <property type="entry name" value="DNA_topo_I_N_sf"/>
</dbReference>
<comment type="caution">
    <text evidence="10">The sequence shown here is derived from an EMBL/GenBank/DDBJ whole genome shotgun (WGS) entry which is preliminary data.</text>
</comment>
<dbReference type="Pfam" id="PF21338">
    <property type="entry name" value="Top1B_N_bact"/>
    <property type="match status" value="1"/>
</dbReference>
<keyword evidence="4" id="KW-0799">Topoisomerase</keyword>
<dbReference type="EMBL" id="JBHLUE010000002">
    <property type="protein sequence ID" value="MFC0562860.1"/>
    <property type="molecule type" value="Genomic_DNA"/>
</dbReference>
<dbReference type="InterPro" id="IPR011010">
    <property type="entry name" value="DNA_brk_join_enz"/>
</dbReference>
<dbReference type="Proteomes" id="UP001589894">
    <property type="component" value="Unassembled WGS sequence"/>
</dbReference>
<evidence type="ECO:0000256" key="1">
    <source>
        <dbReference type="ARBA" id="ARBA00000213"/>
    </source>
</evidence>
<gene>
    <name evidence="10" type="ORF">ACFFHU_01540</name>
</gene>
<dbReference type="SUPFAM" id="SSF56349">
    <property type="entry name" value="DNA breaking-rejoining enzymes"/>
    <property type="match status" value="1"/>
</dbReference>
<accession>A0ABV6NQ06</accession>
<dbReference type="Pfam" id="PF01028">
    <property type="entry name" value="Topoisom_I"/>
    <property type="match status" value="1"/>
</dbReference>
<protein>
    <recommendedName>
        <fullName evidence="3">DNA topoisomerase</fullName>
        <ecNumber evidence="3">5.6.2.1</ecNumber>
    </recommendedName>
</protein>
<dbReference type="Gene3D" id="3.90.15.10">
    <property type="entry name" value="Topoisomerase I, Chain A, domain 3"/>
    <property type="match status" value="1"/>
</dbReference>
<dbReference type="RefSeq" id="WP_377334886.1">
    <property type="nucleotide sequence ID" value="NZ_JBHLUE010000002.1"/>
</dbReference>
<dbReference type="PRINTS" id="PR00416">
    <property type="entry name" value="EUTPISMRASEI"/>
</dbReference>
<feature type="region of interest" description="Disordered" evidence="7">
    <location>
        <begin position="1"/>
        <end position="43"/>
    </location>
</feature>
<comment type="similarity">
    <text evidence="2">Belongs to the type IB topoisomerase family.</text>
</comment>
<evidence type="ECO:0000256" key="5">
    <source>
        <dbReference type="ARBA" id="ARBA00023125"/>
    </source>
</evidence>
<evidence type="ECO:0000313" key="10">
    <source>
        <dbReference type="EMBL" id="MFC0562860.1"/>
    </source>
</evidence>
<name>A0ABV6NQ06_9ACTN</name>
<feature type="compositionally biased region" description="Low complexity" evidence="7">
    <location>
        <begin position="12"/>
        <end position="27"/>
    </location>
</feature>
<dbReference type="InterPro" id="IPR049331">
    <property type="entry name" value="Top1B_N_bact"/>
</dbReference>
<dbReference type="Gene3D" id="1.10.132.120">
    <property type="match status" value="1"/>
</dbReference>
<feature type="domain" description="DNA topoisomerase I catalytic core eukaryotic-type" evidence="8">
    <location>
        <begin position="106"/>
        <end position="312"/>
    </location>
</feature>
<dbReference type="Gene3D" id="3.30.66.10">
    <property type="entry name" value="DNA topoisomerase I domain"/>
    <property type="match status" value="1"/>
</dbReference>
<keyword evidence="11" id="KW-1185">Reference proteome</keyword>
<evidence type="ECO:0000256" key="4">
    <source>
        <dbReference type="ARBA" id="ARBA00023029"/>
    </source>
</evidence>
<dbReference type="EC" id="5.6.2.1" evidence="3"/>